<dbReference type="Pfam" id="PF01381">
    <property type="entry name" value="HTH_3"/>
    <property type="match status" value="1"/>
</dbReference>
<keyword evidence="3" id="KW-1185">Reference proteome</keyword>
<comment type="caution">
    <text evidence="2">The sequence shown here is derived from an EMBL/GenBank/DDBJ whole genome shotgun (WGS) entry which is preliminary data.</text>
</comment>
<protein>
    <submittedName>
        <fullName evidence="2">Helix-turn-helix transcriptional regulator</fullName>
    </submittedName>
</protein>
<feature type="domain" description="HTH cro/C1-type" evidence="1">
    <location>
        <begin position="5"/>
        <end position="59"/>
    </location>
</feature>
<dbReference type="EMBL" id="JAHLQF010000006">
    <property type="protein sequence ID" value="MBU5486438.1"/>
    <property type="molecule type" value="Genomic_DNA"/>
</dbReference>
<dbReference type="Proteomes" id="UP000726170">
    <property type="component" value="Unassembled WGS sequence"/>
</dbReference>
<evidence type="ECO:0000313" key="2">
    <source>
        <dbReference type="EMBL" id="MBU5486438.1"/>
    </source>
</evidence>
<proteinExistence type="predicted"/>
<organism evidence="2 3">
    <name type="scientific">Clostridium mobile</name>
    <dbReference type="NCBI Taxonomy" id="2841512"/>
    <lineage>
        <taxon>Bacteria</taxon>
        <taxon>Bacillati</taxon>
        <taxon>Bacillota</taxon>
        <taxon>Clostridia</taxon>
        <taxon>Eubacteriales</taxon>
        <taxon>Clostridiaceae</taxon>
        <taxon>Clostridium</taxon>
    </lineage>
</organism>
<dbReference type="InterPro" id="IPR001387">
    <property type="entry name" value="Cro/C1-type_HTH"/>
</dbReference>
<sequence length="59" mass="6899">MREFLKQARLEKGYTQKQLADMTGLTERYIRYLESGERDGCLKVLKDISLILGVDMNLF</sequence>
<gene>
    <name evidence="2" type="ORF">KQI86_19235</name>
</gene>
<name>A0ABS6EMI6_9CLOT</name>
<reference evidence="2 3" key="1">
    <citation type="submission" date="2021-06" db="EMBL/GenBank/DDBJ databases">
        <authorList>
            <person name="Sun Q."/>
            <person name="Li D."/>
        </authorList>
    </citation>
    <scope>NUCLEOTIDE SEQUENCE [LARGE SCALE GENOMIC DNA]</scope>
    <source>
        <strain evidence="2 3">MSJ-11</strain>
    </source>
</reference>
<evidence type="ECO:0000313" key="3">
    <source>
        <dbReference type="Proteomes" id="UP000726170"/>
    </source>
</evidence>
<dbReference type="SMART" id="SM00530">
    <property type="entry name" value="HTH_XRE"/>
    <property type="match status" value="1"/>
</dbReference>
<dbReference type="PROSITE" id="PS50943">
    <property type="entry name" value="HTH_CROC1"/>
    <property type="match status" value="1"/>
</dbReference>
<accession>A0ABS6EMI6</accession>
<dbReference type="RefSeq" id="WP_216441040.1">
    <property type="nucleotide sequence ID" value="NZ_JAHLQF010000006.1"/>
</dbReference>
<evidence type="ECO:0000259" key="1">
    <source>
        <dbReference type="PROSITE" id="PS50943"/>
    </source>
</evidence>
<dbReference type="CDD" id="cd00093">
    <property type="entry name" value="HTH_XRE"/>
    <property type="match status" value="1"/>
</dbReference>